<name>A0A401H7Z1_AERPX</name>
<evidence type="ECO:0000313" key="3">
    <source>
        <dbReference type="Proteomes" id="UP000291213"/>
    </source>
</evidence>
<keyword evidence="2" id="KW-0808">Transferase</keyword>
<dbReference type="Proteomes" id="UP000291213">
    <property type="component" value="Unassembled WGS sequence"/>
</dbReference>
<feature type="compositionally biased region" description="Basic and acidic residues" evidence="1">
    <location>
        <begin position="35"/>
        <end position="53"/>
    </location>
</feature>
<evidence type="ECO:0000256" key="1">
    <source>
        <dbReference type="SAM" id="MobiDB-lite"/>
    </source>
</evidence>
<proteinExistence type="predicted"/>
<accession>A0A401H7Z1</accession>
<keyword evidence="2" id="KW-0548">Nucleotidyltransferase</keyword>
<protein>
    <submittedName>
        <fullName evidence="2">Glutamine synthetase adenylyltransferase</fullName>
    </submittedName>
</protein>
<dbReference type="EMBL" id="BDMD01000008">
    <property type="protein sequence ID" value="GBF08513.1"/>
    <property type="molecule type" value="Genomic_DNA"/>
</dbReference>
<dbReference type="GO" id="GO:0016779">
    <property type="term" value="F:nucleotidyltransferase activity"/>
    <property type="evidence" value="ECO:0007669"/>
    <property type="project" value="UniProtKB-KW"/>
</dbReference>
<reference evidence="2 3" key="1">
    <citation type="submission" date="2017-02" db="EMBL/GenBank/DDBJ databases">
        <title>isolation and characterization of a novel temperate virus Aeropyrum globular virus 1 infecting hyperthermophilic archaeon Aeropyrum.</title>
        <authorList>
            <person name="Yumiya M."/>
            <person name="Yoshida T."/>
            <person name="Sako Y."/>
        </authorList>
    </citation>
    <scope>NUCLEOTIDE SEQUENCE [LARGE SCALE GENOMIC DNA]</scope>
    <source>
        <strain evidence="2 3">YK1-12-2013</strain>
    </source>
</reference>
<feature type="compositionally biased region" description="Basic and acidic residues" evidence="1">
    <location>
        <begin position="1"/>
        <end position="14"/>
    </location>
</feature>
<organism evidence="2 3">
    <name type="scientific">Aeropyrum pernix</name>
    <dbReference type="NCBI Taxonomy" id="56636"/>
    <lineage>
        <taxon>Archaea</taxon>
        <taxon>Thermoproteota</taxon>
        <taxon>Thermoprotei</taxon>
        <taxon>Desulfurococcales</taxon>
        <taxon>Desulfurococcaceae</taxon>
        <taxon>Aeropyrum</taxon>
    </lineage>
</organism>
<feature type="region of interest" description="Disordered" evidence="1">
    <location>
        <begin position="1"/>
        <end position="53"/>
    </location>
</feature>
<comment type="caution">
    <text evidence="2">The sequence shown here is derived from an EMBL/GenBank/DDBJ whole genome shotgun (WGS) entry which is preliminary data.</text>
</comment>
<dbReference type="AlphaFoldDB" id="A0A401H7Z1"/>
<evidence type="ECO:0000313" key="2">
    <source>
        <dbReference type="EMBL" id="GBF08513.1"/>
    </source>
</evidence>
<sequence>MTPVRSEENHRESTWDWESPAISRECGTPSKQKKRDKEKPGEKEKEEKDNTEH</sequence>
<gene>
    <name evidence="2" type="ORF">apy_02380</name>
</gene>